<dbReference type="SUPFAM" id="SSF56112">
    <property type="entry name" value="Protein kinase-like (PK-like)"/>
    <property type="match status" value="1"/>
</dbReference>
<dbReference type="EMBL" id="OB792768">
    <property type="protein sequence ID" value="CAD7424236.1"/>
    <property type="molecule type" value="Genomic_DNA"/>
</dbReference>
<gene>
    <name evidence="2" type="ORF">TMSB3V08_LOCUS1194</name>
</gene>
<keyword evidence="1" id="KW-0472">Membrane</keyword>
<feature type="transmembrane region" description="Helical" evidence="1">
    <location>
        <begin position="20"/>
        <end position="38"/>
    </location>
</feature>
<sequence length="128" mass="13421">MVTKLPSVPFHSDKLTAAGLDGSLGVVLYVLVCGALPFDGSTLQSLRDRVLSGRFRIPYFMSSGWTHSTTGSLVGLRVGSQHNGTLVGLRVGSQHNGTLVGLRVDSQHNGTLVGLRVGSQHNGTLVGL</sequence>
<name>A0A7R9DYS0_9NEOP</name>
<reference evidence="2" key="1">
    <citation type="submission" date="2020-11" db="EMBL/GenBank/DDBJ databases">
        <authorList>
            <person name="Tran Van P."/>
        </authorList>
    </citation>
    <scope>NUCLEOTIDE SEQUENCE</scope>
</reference>
<dbReference type="InterPro" id="IPR011009">
    <property type="entry name" value="Kinase-like_dom_sf"/>
</dbReference>
<evidence type="ECO:0008006" key="3">
    <source>
        <dbReference type="Google" id="ProtNLM"/>
    </source>
</evidence>
<keyword evidence="1" id="KW-0812">Transmembrane</keyword>
<accession>A0A7R9DYS0</accession>
<proteinExistence type="predicted"/>
<dbReference type="AlphaFoldDB" id="A0A7R9DYS0"/>
<dbReference type="Gene3D" id="1.10.510.10">
    <property type="entry name" value="Transferase(Phosphotransferase) domain 1"/>
    <property type="match status" value="1"/>
</dbReference>
<evidence type="ECO:0000256" key="1">
    <source>
        <dbReference type="SAM" id="Phobius"/>
    </source>
</evidence>
<keyword evidence="1" id="KW-1133">Transmembrane helix</keyword>
<evidence type="ECO:0000313" key="2">
    <source>
        <dbReference type="EMBL" id="CAD7424236.1"/>
    </source>
</evidence>
<protein>
    <recommendedName>
        <fullName evidence="3">Protein kinase domain-containing protein</fullName>
    </recommendedName>
</protein>
<organism evidence="2">
    <name type="scientific">Timema monikensis</name>
    <dbReference type="NCBI Taxonomy" id="170555"/>
    <lineage>
        <taxon>Eukaryota</taxon>
        <taxon>Metazoa</taxon>
        <taxon>Ecdysozoa</taxon>
        <taxon>Arthropoda</taxon>
        <taxon>Hexapoda</taxon>
        <taxon>Insecta</taxon>
        <taxon>Pterygota</taxon>
        <taxon>Neoptera</taxon>
        <taxon>Polyneoptera</taxon>
        <taxon>Phasmatodea</taxon>
        <taxon>Timematodea</taxon>
        <taxon>Timematoidea</taxon>
        <taxon>Timematidae</taxon>
        <taxon>Timema</taxon>
    </lineage>
</organism>